<dbReference type="Gene3D" id="3.40.250.10">
    <property type="entry name" value="Rhodanese-like domain"/>
    <property type="match status" value="1"/>
</dbReference>
<evidence type="ECO:0000259" key="1">
    <source>
        <dbReference type="PROSITE" id="PS50206"/>
    </source>
</evidence>
<name>A0A5D3WLJ0_9BACT</name>
<dbReference type="InterPro" id="IPR001307">
    <property type="entry name" value="Thiosulphate_STrfase_CS"/>
</dbReference>
<protein>
    <submittedName>
        <fullName evidence="2">Rhodanese-related sulfurtransferase</fullName>
    </submittedName>
</protein>
<keyword evidence="3" id="KW-1185">Reference proteome</keyword>
<dbReference type="OrthoDB" id="9789348at2"/>
<dbReference type="InterPro" id="IPR036873">
    <property type="entry name" value="Rhodanese-like_dom_sf"/>
</dbReference>
<dbReference type="EMBL" id="VNIB01000001">
    <property type="protein sequence ID" value="TYP00016.1"/>
    <property type="molecule type" value="Genomic_DNA"/>
</dbReference>
<organism evidence="2 3">
    <name type="scientific">Geothermobacter ehrlichii</name>
    <dbReference type="NCBI Taxonomy" id="213224"/>
    <lineage>
        <taxon>Bacteria</taxon>
        <taxon>Pseudomonadati</taxon>
        <taxon>Thermodesulfobacteriota</taxon>
        <taxon>Desulfuromonadia</taxon>
        <taxon>Desulfuromonadales</taxon>
        <taxon>Geothermobacteraceae</taxon>
        <taxon>Geothermobacter</taxon>
    </lineage>
</organism>
<reference evidence="2 3" key="1">
    <citation type="submission" date="2019-07" db="EMBL/GenBank/DDBJ databases">
        <title>Genomic Encyclopedia of Type Strains, Phase IV (KMG-IV): sequencing the most valuable type-strain genomes for metagenomic binning, comparative biology and taxonomic classification.</title>
        <authorList>
            <person name="Goeker M."/>
        </authorList>
    </citation>
    <scope>NUCLEOTIDE SEQUENCE [LARGE SCALE GENOMIC DNA]</scope>
    <source>
        <strain evidence="2 3">SS015</strain>
    </source>
</reference>
<comment type="caution">
    <text evidence="2">The sequence shown here is derived from an EMBL/GenBank/DDBJ whole genome shotgun (WGS) entry which is preliminary data.</text>
</comment>
<evidence type="ECO:0000313" key="2">
    <source>
        <dbReference type="EMBL" id="TYP00016.1"/>
    </source>
</evidence>
<dbReference type="Proteomes" id="UP000324159">
    <property type="component" value="Unassembled WGS sequence"/>
</dbReference>
<dbReference type="InterPro" id="IPR001763">
    <property type="entry name" value="Rhodanese-like_dom"/>
</dbReference>
<sequence length="101" mass="11216">MKPETLLQRLGDEETLVIDVRLRFEFRAGHIPGAVNIPWWRGGLLAEAVAGAKGSVVLTCEHGPRAWLAAGLLLLRGQTDVSLLSGHMRGWRRKRLPLVKE</sequence>
<dbReference type="RefSeq" id="WP_148894208.1">
    <property type="nucleotide sequence ID" value="NZ_VNIB01000001.1"/>
</dbReference>
<keyword evidence="2" id="KW-0808">Transferase</keyword>
<dbReference type="PANTHER" id="PTHR45431:SF3">
    <property type="entry name" value="RHODANESE-LIKE DOMAIN-CONTAINING PROTEIN 15, CHLOROPLASTIC"/>
    <property type="match status" value="1"/>
</dbReference>
<dbReference type="PROSITE" id="PS00380">
    <property type="entry name" value="RHODANESE_1"/>
    <property type="match status" value="1"/>
</dbReference>
<feature type="domain" description="Rhodanese" evidence="1">
    <location>
        <begin position="11"/>
        <end position="100"/>
    </location>
</feature>
<accession>A0A5D3WLJ0</accession>
<gene>
    <name evidence="2" type="ORF">EDC39_101176</name>
</gene>
<dbReference type="Pfam" id="PF00581">
    <property type="entry name" value="Rhodanese"/>
    <property type="match status" value="1"/>
</dbReference>
<dbReference type="PROSITE" id="PS50206">
    <property type="entry name" value="RHODANESE_3"/>
    <property type="match status" value="1"/>
</dbReference>
<dbReference type="AlphaFoldDB" id="A0A5D3WLJ0"/>
<evidence type="ECO:0000313" key="3">
    <source>
        <dbReference type="Proteomes" id="UP000324159"/>
    </source>
</evidence>
<dbReference type="InterPro" id="IPR052367">
    <property type="entry name" value="Thiosulfate_ST/Rhodanese-like"/>
</dbReference>
<dbReference type="GO" id="GO:0004792">
    <property type="term" value="F:thiosulfate-cyanide sulfurtransferase activity"/>
    <property type="evidence" value="ECO:0007669"/>
    <property type="project" value="InterPro"/>
</dbReference>
<dbReference type="CDD" id="cd00158">
    <property type="entry name" value="RHOD"/>
    <property type="match status" value="1"/>
</dbReference>
<dbReference type="PANTHER" id="PTHR45431">
    <property type="entry name" value="RHODANESE-LIKE DOMAIN-CONTAINING PROTEIN 15, CHLOROPLASTIC"/>
    <property type="match status" value="1"/>
</dbReference>
<proteinExistence type="predicted"/>
<dbReference type="SUPFAM" id="SSF52821">
    <property type="entry name" value="Rhodanese/Cell cycle control phosphatase"/>
    <property type="match status" value="1"/>
</dbReference>
<dbReference type="SMART" id="SM00450">
    <property type="entry name" value="RHOD"/>
    <property type="match status" value="1"/>
</dbReference>